<dbReference type="InterPro" id="IPR036390">
    <property type="entry name" value="WH_DNA-bd_sf"/>
</dbReference>
<dbReference type="InterPro" id="IPR001845">
    <property type="entry name" value="HTH_ArsR_DNA-bd_dom"/>
</dbReference>
<keyword evidence="1" id="KW-0805">Transcription regulation</keyword>
<dbReference type="PANTHER" id="PTHR33154">
    <property type="entry name" value="TRANSCRIPTIONAL REGULATOR, ARSR FAMILY"/>
    <property type="match status" value="1"/>
</dbReference>
<dbReference type="InterPro" id="IPR036388">
    <property type="entry name" value="WH-like_DNA-bd_sf"/>
</dbReference>
<evidence type="ECO:0000313" key="5">
    <source>
        <dbReference type="EMBL" id="TDC11001.1"/>
    </source>
</evidence>
<evidence type="ECO:0000313" key="6">
    <source>
        <dbReference type="Proteomes" id="UP000295157"/>
    </source>
</evidence>
<dbReference type="GO" id="GO:0003677">
    <property type="term" value="F:DNA binding"/>
    <property type="evidence" value="ECO:0007669"/>
    <property type="project" value="UniProtKB-KW"/>
</dbReference>
<dbReference type="SMART" id="SM00418">
    <property type="entry name" value="HTH_ARSR"/>
    <property type="match status" value="1"/>
</dbReference>
<evidence type="ECO:0000256" key="3">
    <source>
        <dbReference type="ARBA" id="ARBA00023163"/>
    </source>
</evidence>
<reference evidence="5 6" key="1">
    <citation type="submission" date="2019-02" db="EMBL/GenBank/DDBJ databases">
        <title>Draft genome sequences of novel Actinobacteria.</title>
        <authorList>
            <person name="Sahin N."/>
            <person name="Ay H."/>
            <person name="Saygin H."/>
        </authorList>
    </citation>
    <scope>NUCLEOTIDE SEQUENCE [LARGE SCALE GENOMIC DNA]</scope>
    <source>
        <strain evidence="5 6">KC201</strain>
    </source>
</reference>
<dbReference type="InterPro" id="IPR051081">
    <property type="entry name" value="HTH_MetalResp_TranReg"/>
</dbReference>
<organism evidence="5 6">
    <name type="scientific">Nonomuraea longispora</name>
    <dbReference type="NCBI Taxonomy" id="1848320"/>
    <lineage>
        <taxon>Bacteria</taxon>
        <taxon>Bacillati</taxon>
        <taxon>Actinomycetota</taxon>
        <taxon>Actinomycetes</taxon>
        <taxon>Streptosporangiales</taxon>
        <taxon>Streptosporangiaceae</taxon>
        <taxon>Nonomuraea</taxon>
    </lineage>
</organism>
<evidence type="ECO:0000259" key="4">
    <source>
        <dbReference type="SMART" id="SM00418"/>
    </source>
</evidence>
<feature type="domain" description="HTH arsR-type" evidence="4">
    <location>
        <begin position="17"/>
        <end position="94"/>
    </location>
</feature>
<gene>
    <name evidence="5" type="ORF">E1267_02035</name>
</gene>
<proteinExistence type="predicted"/>
<dbReference type="AlphaFoldDB" id="A0A4R4NNC7"/>
<keyword evidence="6" id="KW-1185">Reference proteome</keyword>
<dbReference type="SUPFAM" id="SSF46785">
    <property type="entry name" value="Winged helix' DNA-binding domain"/>
    <property type="match status" value="1"/>
</dbReference>
<dbReference type="GO" id="GO:0003700">
    <property type="term" value="F:DNA-binding transcription factor activity"/>
    <property type="evidence" value="ECO:0007669"/>
    <property type="project" value="InterPro"/>
</dbReference>
<evidence type="ECO:0000256" key="2">
    <source>
        <dbReference type="ARBA" id="ARBA00023125"/>
    </source>
</evidence>
<dbReference type="Gene3D" id="1.10.10.10">
    <property type="entry name" value="Winged helix-like DNA-binding domain superfamily/Winged helix DNA-binding domain"/>
    <property type="match status" value="1"/>
</dbReference>
<comment type="caution">
    <text evidence="5">The sequence shown here is derived from an EMBL/GenBank/DDBJ whole genome shotgun (WGS) entry which is preliminary data.</text>
</comment>
<name>A0A4R4NNC7_9ACTN</name>
<dbReference type="PANTHER" id="PTHR33154:SF15">
    <property type="entry name" value="REGULATORY PROTEIN ARSR"/>
    <property type="match status" value="1"/>
</dbReference>
<dbReference type="Pfam" id="PF12840">
    <property type="entry name" value="HTH_20"/>
    <property type="match status" value="1"/>
</dbReference>
<dbReference type="Proteomes" id="UP000295157">
    <property type="component" value="Unassembled WGS sequence"/>
</dbReference>
<dbReference type="OrthoDB" id="3396564at2"/>
<sequence length="194" mass="21422">MPSGNSGSHSEPETDPRALRALAHPVRLELLRLLELNGEVTASRAAELLGLAPKVCSYHLHLLAKYGVVEETGGGKGRARPWRLAMRRATYVHRPDEDSSATRSADAFAKTMLARDARTIETFIDRRHGLPDEWRNVSTLSSNLLWLTPDQLREFGRDMFAVLERYRRSGTSPAGGARPVQAILYAVPVGLPEG</sequence>
<accession>A0A4R4NNC7</accession>
<protein>
    <submittedName>
        <fullName evidence="5">ArsR family transcriptional regulator</fullName>
    </submittedName>
</protein>
<evidence type="ECO:0000256" key="1">
    <source>
        <dbReference type="ARBA" id="ARBA00023015"/>
    </source>
</evidence>
<keyword evidence="3" id="KW-0804">Transcription</keyword>
<keyword evidence="2" id="KW-0238">DNA-binding</keyword>
<dbReference type="EMBL" id="SMJZ01000004">
    <property type="protein sequence ID" value="TDC11001.1"/>
    <property type="molecule type" value="Genomic_DNA"/>
</dbReference>